<dbReference type="OrthoDB" id="5491447at2"/>
<feature type="signal peptide" evidence="2">
    <location>
        <begin position="1"/>
        <end position="18"/>
    </location>
</feature>
<evidence type="ECO:0000256" key="1">
    <source>
        <dbReference type="SAM" id="Phobius"/>
    </source>
</evidence>
<keyword evidence="4" id="KW-1185">Reference proteome</keyword>
<evidence type="ECO:0000313" key="4">
    <source>
        <dbReference type="Proteomes" id="UP000275719"/>
    </source>
</evidence>
<dbReference type="RefSeq" id="WP_125018059.1">
    <property type="nucleotide sequence ID" value="NZ_RQVQ01000008.1"/>
</dbReference>
<feature type="chain" id="PRO_5018221144" description="DUF4129 domain-containing protein" evidence="2">
    <location>
        <begin position="19"/>
        <end position="262"/>
    </location>
</feature>
<dbReference type="Proteomes" id="UP000275719">
    <property type="component" value="Unassembled WGS sequence"/>
</dbReference>
<sequence>MNKCIFIFWFLFSFTLSAQYHEEDEITTETSGVEEVLNDSKITQDSINSTLVPLNTEQFSKKEFNPNFRNEYSEYYYKYDIKKENGFLSRMRDWWQSFLDWFSFGTSEPNPVFDEIVNIVLIILGGIGLGYLIYYLNKKGFIRLFSKKNEIVVNEKYIEENIEKIDFEALTKTAIQDNNVRKAIRYYYLWMLKNWSQNNFIDYEPNKTTKKYLSEITDLKNKTLFQYISYIYDNVWYGSHEISSANFTKIEQQFIELINKKS</sequence>
<protein>
    <recommendedName>
        <fullName evidence="5">DUF4129 domain-containing protein</fullName>
    </recommendedName>
</protein>
<name>A0A3P3WB79_9FLAO</name>
<keyword evidence="1" id="KW-1133">Transmembrane helix</keyword>
<evidence type="ECO:0000256" key="2">
    <source>
        <dbReference type="SAM" id="SignalP"/>
    </source>
</evidence>
<accession>A0A3P3WB79</accession>
<feature type="transmembrane region" description="Helical" evidence="1">
    <location>
        <begin position="116"/>
        <end position="137"/>
    </location>
</feature>
<comment type="caution">
    <text evidence="3">The sequence shown here is derived from an EMBL/GenBank/DDBJ whole genome shotgun (WGS) entry which is preliminary data.</text>
</comment>
<keyword evidence="2" id="KW-0732">Signal</keyword>
<dbReference type="AlphaFoldDB" id="A0A3P3WB79"/>
<dbReference type="EMBL" id="RQVQ01000008">
    <property type="protein sequence ID" value="RRJ91914.1"/>
    <property type="molecule type" value="Genomic_DNA"/>
</dbReference>
<organism evidence="3 4">
    <name type="scientific">Paenimyroides tangerinum</name>
    <dbReference type="NCBI Taxonomy" id="2488728"/>
    <lineage>
        <taxon>Bacteria</taxon>
        <taxon>Pseudomonadati</taxon>
        <taxon>Bacteroidota</taxon>
        <taxon>Flavobacteriia</taxon>
        <taxon>Flavobacteriales</taxon>
        <taxon>Flavobacteriaceae</taxon>
        <taxon>Paenimyroides</taxon>
    </lineage>
</organism>
<evidence type="ECO:0000313" key="3">
    <source>
        <dbReference type="EMBL" id="RRJ91914.1"/>
    </source>
</evidence>
<gene>
    <name evidence="3" type="ORF">EG240_04975</name>
</gene>
<reference evidence="3 4" key="1">
    <citation type="submission" date="2018-11" db="EMBL/GenBank/DDBJ databases">
        <title>Flavobacterium sp. nov., YIM 102701-2 draft genome.</title>
        <authorList>
            <person name="Li G."/>
            <person name="Jiang Y."/>
        </authorList>
    </citation>
    <scope>NUCLEOTIDE SEQUENCE [LARGE SCALE GENOMIC DNA]</scope>
    <source>
        <strain evidence="3 4">YIM 102701-2</strain>
    </source>
</reference>
<proteinExistence type="predicted"/>
<keyword evidence="1" id="KW-0812">Transmembrane</keyword>
<keyword evidence="1" id="KW-0472">Membrane</keyword>
<evidence type="ECO:0008006" key="5">
    <source>
        <dbReference type="Google" id="ProtNLM"/>
    </source>
</evidence>